<organism evidence="4 5">
    <name type="scientific">Candidatus Thiomargarita nelsonii</name>
    <dbReference type="NCBI Taxonomy" id="1003181"/>
    <lineage>
        <taxon>Bacteria</taxon>
        <taxon>Pseudomonadati</taxon>
        <taxon>Pseudomonadota</taxon>
        <taxon>Gammaproteobacteria</taxon>
        <taxon>Thiotrichales</taxon>
        <taxon>Thiotrichaceae</taxon>
        <taxon>Thiomargarita</taxon>
    </lineage>
</organism>
<evidence type="ECO:0000256" key="2">
    <source>
        <dbReference type="SAM" id="SignalP"/>
    </source>
</evidence>
<feature type="chain" id="PRO_5008048908" evidence="2">
    <location>
        <begin position="27"/>
        <end position="352"/>
    </location>
</feature>
<dbReference type="Pfam" id="PF13884">
    <property type="entry name" value="Peptidase_S74"/>
    <property type="match status" value="1"/>
</dbReference>
<feature type="coiled-coil region" evidence="1">
    <location>
        <begin position="261"/>
        <end position="337"/>
    </location>
</feature>
<keyword evidence="1" id="KW-0175">Coiled coil</keyword>
<evidence type="ECO:0000256" key="1">
    <source>
        <dbReference type="SAM" id="Coils"/>
    </source>
</evidence>
<sequence length="352" mass="38692">MLKVHTAKTAAFFIAASALMPSASIAIEDCGTSVTECRMKQQIKDLQRQVDELKAKTDAFSVSSGGNVGIGTMSPQATLDIYEPDYGKTGFQVYSDNAHFSWTNHALSLNSKKGWGRVPYIEWVKNDGTRQAYMGWQPGYFNLMLENGHHFSINGGNVGIGTNSPQYKLDVSGTIRGKNLTPSDQRYKQNIHPLDNAITKRQGLRGVSFEWKKSQDQEAGTQIGLIAQDVESVLPELVSTDGDGYKSIAYGQLSAVLIEAVKEQQQIIEQKSATIAELQENHAVQAERMADLQLSLQEQQKENAALQENQAAQAEKMASLEAMMQEMARQVAALKRETVAQPVVQTHLSVSP</sequence>
<evidence type="ECO:0000313" key="5">
    <source>
        <dbReference type="Proteomes" id="UP000076962"/>
    </source>
</evidence>
<dbReference type="InterPro" id="IPR030392">
    <property type="entry name" value="S74_ICA"/>
</dbReference>
<dbReference type="EMBL" id="LUTY01003037">
    <property type="protein sequence ID" value="OAD18897.1"/>
    <property type="molecule type" value="Genomic_DNA"/>
</dbReference>
<keyword evidence="5" id="KW-1185">Reference proteome</keyword>
<proteinExistence type="predicted"/>
<reference evidence="4 5" key="1">
    <citation type="submission" date="2016-05" db="EMBL/GenBank/DDBJ databases">
        <title>Single-cell genome of chain-forming Candidatus Thiomargarita nelsonii and comparison to other large sulfur-oxidizing bacteria.</title>
        <authorList>
            <person name="Winkel M."/>
            <person name="Salman V."/>
            <person name="Woyke T."/>
            <person name="Schulz-Vogt H."/>
            <person name="Richter M."/>
            <person name="Flood B."/>
            <person name="Bailey J."/>
            <person name="Amann R."/>
            <person name="Mussmann M."/>
        </authorList>
    </citation>
    <scope>NUCLEOTIDE SEQUENCE [LARGE SCALE GENOMIC DNA]</scope>
    <source>
        <strain evidence="4 5">THI036</strain>
    </source>
</reference>
<comment type="caution">
    <text evidence="4">The sequence shown here is derived from an EMBL/GenBank/DDBJ whole genome shotgun (WGS) entry which is preliminary data.</text>
</comment>
<gene>
    <name evidence="4" type="ORF">THIOM_005493</name>
</gene>
<feature type="domain" description="Peptidase S74" evidence="3">
    <location>
        <begin position="183"/>
        <end position="275"/>
    </location>
</feature>
<feature type="signal peptide" evidence="2">
    <location>
        <begin position="1"/>
        <end position="26"/>
    </location>
</feature>
<dbReference type="PROSITE" id="PS51688">
    <property type="entry name" value="ICA"/>
    <property type="match status" value="1"/>
</dbReference>
<dbReference type="AlphaFoldDB" id="A0A176RT58"/>
<name>A0A176RT58_9GAMM</name>
<evidence type="ECO:0000313" key="4">
    <source>
        <dbReference type="EMBL" id="OAD18897.1"/>
    </source>
</evidence>
<dbReference type="Gene3D" id="1.10.10.10">
    <property type="entry name" value="Winged helix-like DNA-binding domain superfamily/Winged helix DNA-binding domain"/>
    <property type="match status" value="1"/>
</dbReference>
<evidence type="ECO:0000259" key="3">
    <source>
        <dbReference type="PROSITE" id="PS51688"/>
    </source>
</evidence>
<dbReference type="Proteomes" id="UP000076962">
    <property type="component" value="Unassembled WGS sequence"/>
</dbReference>
<keyword evidence="2" id="KW-0732">Signal</keyword>
<protein>
    <submittedName>
        <fullName evidence="4">Cell wall surface anchor family protein</fullName>
    </submittedName>
</protein>
<accession>A0A176RT58</accession>
<dbReference type="InterPro" id="IPR036388">
    <property type="entry name" value="WH-like_DNA-bd_sf"/>
</dbReference>